<comment type="subcellular location">
    <subcellularLocation>
        <location evidence="1">Secreted</location>
    </subcellularLocation>
</comment>
<evidence type="ECO:0000313" key="9">
    <source>
        <dbReference type="Proteomes" id="UP000829720"/>
    </source>
</evidence>
<evidence type="ECO:0000256" key="3">
    <source>
        <dbReference type="ARBA" id="ARBA00022729"/>
    </source>
</evidence>
<dbReference type="InterPro" id="IPR052065">
    <property type="entry name" value="Compl_asym_regulator"/>
</dbReference>
<evidence type="ECO:0000256" key="5">
    <source>
        <dbReference type="ARBA" id="ARBA00023157"/>
    </source>
</evidence>
<dbReference type="InterPro" id="IPR054019">
    <property type="entry name" value="CFP_TSR_C"/>
</dbReference>
<dbReference type="PROSITE" id="PS50092">
    <property type="entry name" value="TSP1"/>
    <property type="match status" value="6"/>
</dbReference>
<evidence type="ECO:0000256" key="7">
    <source>
        <dbReference type="SAM" id="SignalP"/>
    </source>
</evidence>
<dbReference type="SUPFAM" id="SSF82895">
    <property type="entry name" value="TSP-1 type 1 repeat"/>
    <property type="match status" value="6"/>
</dbReference>
<dbReference type="PRINTS" id="PR01705">
    <property type="entry name" value="TSP1REPEAT"/>
</dbReference>
<reference evidence="8" key="1">
    <citation type="submission" date="2021-01" db="EMBL/GenBank/DDBJ databases">
        <authorList>
            <person name="Zahm M."/>
            <person name="Roques C."/>
            <person name="Cabau C."/>
            <person name="Klopp C."/>
            <person name="Donnadieu C."/>
            <person name="Jouanno E."/>
            <person name="Lampietro C."/>
            <person name="Louis A."/>
            <person name="Herpin A."/>
            <person name="Echchiki A."/>
            <person name="Berthelot C."/>
            <person name="Parey E."/>
            <person name="Roest-Crollius H."/>
            <person name="Braasch I."/>
            <person name="Postlethwait J."/>
            <person name="Bobe J."/>
            <person name="Montfort J."/>
            <person name="Bouchez O."/>
            <person name="Begum T."/>
            <person name="Mejri S."/>
            <person name="Adams A."/>
            <person name="Chen W.-J."/>
            <person name="Guiguen Y."/>
        </authorList>
    </citation>
    <scope>NUCLEOTIDE SEQUENCE</scope>
    <source>
        <tissue evidence="8">Blood</tissue>
    </source>
</reference>
<protein>
    <recommendedName>
        <fullName evidence="10">Properdin</fullName>
    </recommendedName>
</protein>
<dbReference type="PANTHER" id="PTHR22906:SF43">
    <property type="entry name" value="PROPERDIN"/>
    <property type="match status" value="1"/>
</dbReference>
<evidence type="ECO:0000256" key="2">
    <source>
        <dbReference type="ARBA" id="ARBA00022525"/>
    </source>
</evidence>
<organism evidence="8 9">
    <name type="scientific">Albula goreensis</name>
    <dbReference type="NCBI Taxonomy" id="1534307"/>
    <lineage>
        <taxon>Eukaryota</taxon>
        <taxon>Metazoa</taxon>
        <taxon>Chordata</taxon>
        <taxon>Craniata</taxon>
        <taxon>Vertebrata</taxon>
        <taxon>Euteleostomi</taxon>
        <taxon>Actinopterygii</taxon>
        <taxon>Neopterygii</taxon>
        <taxon>Teleostei</taxon>
        <taxon>Albuliformes</taxon>
        <taxon>Albulidae</taxon>
        <taxon>Albula</taxon>
    </lineage>
</organism>
<dbReference type="Gene3D" id="2.20.100.10">
    <property type="entry name" value="Thrombospondin type-1 (TSP1) repeat"/>
    <property type="match status" value="6"/>
</dbReference>
<keyword evidence="9" id="KW-1185">Reference proteome</keyword>
<keyword evidence="3 7" id="KW-0732">Signal</keyword>
<feature type="chain" id="PRO_5035928768" description="Properdin" evidence="7">
    <location>
        <begin position="28"/>
        <end position="467"/>
    </location>
</feature>
<evidence type="ECO:0000313" key="8">
    <source>
        <dbReference type="EMBL" id="KAI1890234.1"/>
    </source>
</evidence>
<dbReference type="Proteomes" id="UP000829720">
    <property type="component" value="Unassembled WGS sequence"/>
</dbReference>
<dbReference type="SMART" id="SM00209">
    <property type="entry name" value="TSP1"/>
    <property type="match status" value="6"/>
</dbReference>
<dbReference type="Pfam" id="PF18487">
    <property type="entry name" value="TSR"/>
    <property type="match status" value="1"/>
</dbReference>
<feature type="region of interest" description="Disordered" evidence="6">
    <location>
        <begin position="446"/>
        <end position="467"/>
    </location>
</feature>
<comment type="caution">
    <text evidence="8">The sequence shown here is derived from an EMBL/GenBank/DDBJ whole genome shotgun (WGS) entry which is preliminary data.</text>
</comment>
<evidence type="ECO:0000256" key="4">
    <source>
        <dbReference type="ARBA" id="ARBA00022737"/>
    </source>
</evidence>
<dbReference type="PANTHER" id="PTHR22906">
    <property type="entry name" value="PROPERDIN"/>
    <property type="match status" value="1"/>
</dbReference>
<sequence length="467" mass="51148">MGARRQRHTRGAAVMLLWILCCVFLAAQESVCESARCFQHFDTQTGRCGQLLGEAEVDDCCMNPHYGYQGNDSVCHSCRPASWSEWSAWGACTVSCLEGVQQRRRFCFGIGLCKDPKGLGGLQTKSCQDRDCCPKPAGWSEWGSWQACSVSCGSGNRQRERTCSSPPPNCGGPGCSGPSKETSACHTGKVCPVHGGWSAWGPWEPCDGTCVREGSEPPRRHSARYCTNPAPSTDPPGQPCPESGHRWEYCKGLPFCPVHGGWGPWGEYSRCSVTCGLGAQVKRRVCDSPAPKHGGHACPGDATSTKICNTHQHCPVDGQWSEWGEWSGCNRSGKNIRCSTYSAGTQRRARTCEHREWEGKHCSGDIVETRPCYDIDKCRMRGNYSDWGDWGLCKPSCGSEAQKSRTRECVMDISQYTNLKVGPKGELAHFAGKPFLLCPRMDKSQISQNSPCRNVPPCTGPDQAQEP</sequence>
<accession>A0A8T3D3G5</accession>
<feature type="signal peptide" evidence="7">
    <location>
        <begin position="1"/>
        <end position="27"/>
    </location>
</feature>
<gene>
    <name evidence="8" type="ORF">AGOR_G00151620</name>
</gene>
<keyword evidence="4" id="KW-0677">Repeat</keyword>
<dbReference type="Pfam" id="PF00090">
    <property type="entry name" value="TSP_1"/>
    <property type="match status" value="4"/>
</dbReference>
<proteinExistence type="predicted"/>
<keyword evidence="2" id="KW-0964">Secreted</keyword>
<dbReference type="FunFam" id="2.20.100.10:FF:000001">
    <property type="entry name" value="semaphorin-5A isoform X1"/>
    <property type="match status" value="2"/>
</dbReference>
<dbReference type="Pfam" id="PF22195">
    <property type="entry name" value="TSP1_CFP_C"/>
    <property type="match status" value="1"/>
</dbReference>
<keyword evidence="5" id="KW-1015">Disulfide bond</keyword>
<evidence type="ECO:0000256" key="6">
    <source>
        <dbReference type="SAM" id="MobiDB-lite"/>
    </source>
</evidence>
<evidence type="ECO:0000256" key="1">
    <source>
        <dbReference type="ARBA" id="ARBA00004613"/>
    </source>
</evidence>
<name>A0A8T3D3G5_9TELE</name>
<dbReference type="InterPro" id="IPR000884">
    <property type="entry name" value="TSP1_rpt"/>
</dbReference>
<dbReference type="OrthoDB" id="446173at2759"/>
<dbReference type="InterPro" id="IPR049536">
    <property type="entry name" value="CFP_TSR-0"/>
</dbReference>
<dbReference type="InterPro" id="IPR036383">
    <property type="entry name" value="TSP1_rpt_sf"/>
</dbReference>
<dbReference type="AlphaFoldDB" id="A0A8T3D3G5"/>
<dbReference type="EMBL" id="JAERUA010000014">
    <property type="protein sequence ID" value="KAI1890234.1"/>
    <property type="molecule type" value="Genomic_DNA"/>
</dbReference>
<evidence type="ECO:0008006" key="10">
    <source>
        <dbReference type="Google" id="ProtNLM"/>
    </source>
</evidence>